<accession>A0ABV0EA05</accession>
<proteinExistence type="predicted"/>
<gene>
    <name evidence="1" type="ORF">VOI32_40425</name>
</gene>
<dbReference type="Proteomes" id="UP001462961">
    <property type="component" value="Unassembled WGS sequence"/>
</dbReference>
<evidence type="ECO:0000313" key="1">
    <source>
        <dbReference type="EMBL" id="MEO1760112.1"/>
    </source>
</evidence>
<comment type="caution">
    <text evidence="1">The sequence shown here is derived from an EMBL/GenBank/DDBJ whole genome shotgun (WGS) entry which is preliminary data.</text>
</comment>
<dbReference type="EMBL" id="JAYLVJ010000107">
    <property type="protein sequence ID" value="MEO1760112.1"/>
    <property type="molecule type" value="Genomic_DNA"/>
</dbReference>
<dbReference type="RefSeq" id="WP_233445550.1">
    <property type="nucleotide sequence ID" value="NZ_JAYLVJ010000107.1"/>
</dbReference>
<organism evidence="1 2">
    <name type="scientific">Paraburkholderia caribensis</name>
    <dbReference type="NCBI Taxonomy" id="75105"/>
    <lineage>
        <taxon>Bacteria</taxon>
        <taxon>Pseudomonadati</taxon>
        <taxon>Pseudomonadota</taxon>
        <taxon>Betaproteobacteria</taxon>
        <taxon>Burkholderiales</taxon>
        <taxon>Burkholderiaceae</taxon>
        <taxon>Paraburkholderia</taxon>
    </lineage>
</organism>
<sequence>MAVRRFVVDNAEGLRLIRLPKYCLELNLDELLNQERPHEVLLAKLREADRID</sequence>
<evidence type="ECO:0000313" key="2">
    <source>
        <dbReference type="Proteomes" id="UP001462961"/>
    </source>
</evidence>
<keyword evidence="2" id="KW-1185">Reference proteome</keyword>
<evidence type="ECO:0008006" key="3">
    <source>
        <dbReference type="Google" id="ProtNLM"/>
    </source>
</evidence>
<protein>
    <recommendedName>
        <fullName evidence="3">AbrB family transcriptional regulator</fullName>
    </recommendedName>
</protein>
<name>A0ABV0EA05_9BURK</name>
<reference evidence="1 2" key="1">
    <citation type="submission" date="2024-01" db="EMBL/GenBank/DDBJ databases">
        <title>The diversity of rhizobia nodulating Mimosa spp. in eleven states of Brazil covering several biomes is determined by host plant, location, and edaphic factors.</title>
        <authorList>
            <person name="Rouws L."/>
            <person name="Barauna A."/>
            <person name="Beukes C."/>
            <person name="De Faria S.M."/>
            <person name="Gross E."/>
            <person name="Dos Reis Junior F.B."/>
            <person name="Simon M."/>
            <person name="Maluk M."/>
            <person name="Odee D.W."/>
            <person name="Kenicer G."/>
            <person name="Young J.P.W."/>
            <person name="Reis V.M."/>
            <person name="Zilli J."/>
            <person name="James E.K."/>
        </authorList>
    </citation>
    <scope>NUCLEOTIDE SEQUENCE [LARGE SCALE GENOMIC DNA]</scope>
    <source>
        <strain evidence="1 2">JHI1651</strain>
    </source>
</reference>